<sequence length="62" mass="6106">LAAGSSDVAHIAVTLAEVVQGVITLTMSIEEATESIALVVASIATVLINLANGDLDGGMVIG</sequence>
<name>A0A2I1BT33_ASPN1</name>
<accession>A0A2I1BT33</accession>
<evidence type="ECO:0000313" key="2">
    <source>
        <dbReference type="Proteomes" id="UP000234474"/>
    </source>
</evidence>
<dbReference type="EMBL" id="MSZS01000015">
    <property type="protein sequence ID" value="PKX88451.1"/>
    <property type="molecule type" value="Genomic_DNA"/>
</dbReference>
<feature type="non-terminal residue" evidence="1">
    <location>
        <position position="1"/>
    </location>
</feature>
<dbReference type="RefSeq" id="XP_024677046.1">
    <property type="nucleotide sequence ID" value="XM_024821694.1"/>
</dbReference>
<dbReference type="VEuPathDB" id="FungiDB:P174DRAFT_338167"/>
<protein>
    <submittedName>
        <fullName evidence="1">Uncharacterized protein</fullName>
    </submittedName>
</protein>
<reference evidence="2" key="1">
    <citation type="journal article" date="2018" name="Proc. Natl. Acad. Sci. U.S.A.">
        <title>Linking secondary metabolites to gene clusters through genome sequencing of six diverse Aspergillus species.</title>
        <authorList>
            <person name="Kaerboelling I."/>
            <person name="Vesth T.C."/>
            <person name="Frisvad J.C."/>
            <person name="Nybo J.L."/>
            <person name="Theobald S."/>
            <person name="Kuo A."/>
            <person name="Bowyer P."/>
            <person name="Matsuda Y."/>
            <person name="Mondo S."/>
            <person name="Lyhne E.K."/>
            <person name="Kogle M.E."/>
            <person name="Clum A."/>
            <person name="Lipzen A."/>
            <person name="Salamov A."/>
            <person name="Ngan C.Y."/>
            <person name="Daum C."/>
            <person name="Chiniquy J."/>
            <person name="Barry K."/>
            <person name="LaButti K."/>
            <person name="Haridas S."/>
            <person name="Simmons B.A."/>
            <person name="Magnuson J.K."/>
            <person name="Mortensen U.H."/>
            <person name="Larsen T.O."/>
            <person name="Grigoriev I.V."/>
            <person name="Baker S.E."/>
            <person name="Andersen M.R."/>
        </authorList>
    </citation>
    <scope>NUCLEOTIDE SEQUENCE [LARGE SCALE GENOMIC DNA]</scope>
    <source>
        <strain evidence="2">IBT 16806</strain>
    </source>
</reference>
<dbReference type="OrthoDB" id="5597974at2759"/>
<organism evidence="1 2">
    <name type="scientific">Aspergillus novofumigatus (strain IBT 16806)</name>
    <dbReference type="NCBI Taxonomy" id="1392255"/>
    <lineage>
        <taxon>Eukaryota</taxon>
        <taxon>Fungi</taxon>
        <taxon>Dikarya</taxon>
        <taxon>Ascomycota</taxon>
        <taxon>Pezizomycotina</taxon>
        <taxon>Eurotiomycetes</taxon>
        <taxon>Eurotiomycetidae</taxon>
        <taxon>Eurotiales</taxon>
        <taxon>Aspergillaceae</taxon>
        <taxon>Aspergillus</taxon>
        <taxon>Aspergillus subgen. Fumigati</taxon>
    </lineage>
</organism>
<dbReference type="Proteomes" id="UP000234474">
    <property type="component" value="Unassembled WGS sequence"/>
</dbReference>
<comment type="caution">
    <text evidence="1">The sequence shown here is derived from an EMBL/GenBank/DDBJ whole genome shotgun (WGS) entry which is preliminary data.</text>
</comment>
<dbReference type="AlphaFoldDB" id="A0A2I1BT33"/>
<gene>
    <name evidence="1" type="ORF">P174DRAFT_338167</name>
</gene>
<proteinExistence type="predicted"/>
<dbReference type="GeneID" id="36529020"/>
<evidence type="ECO:0000313" key="1">
    <source>
        <dbReference type="EMBL" id="PKX88451.1"/>
    </source>
</evidence>
<keyword evidence="2" id="KW-1185">Reference proteome</keyword>
<feature type="non-terminal residue" evidence="1">
    <location>
        <position position="62"/>
    </location>
</feature>